<evidence type="ECO:0000313" key="1">
    <source>
        <dbReference type="EMBL" id="MFH6982849.1"/>
    </source>
</evidence>
<accession>A0ABW7N833</accession>
<dbReference type="Pfam" id="PF13376">
    <property type="entry name" value="OmdA"/>
    <property type="match status" value="1"/>
</dbReference>
<dbReference type="EMBL" id="JBIPKE010000013">
    <property type="protein sequence ID" value="MFH6982849.1"/>
    <property type="molecule type" value="Genomic_DNA"/>
</dbReference>
<proteinExistence type="predicted"/>
<comment type="caution">
    <text evidence="1">The sequence shown here is derived from an EMBL/GenBank/DDBJ whole genome shotgun (WGS) entry which is preliminary data.</text>
</comment>
<name>A0ABW7N833_9BACT</name>
<organism evidence="1 2">
    <name type="scientific">Marinoscillum luteum</name>
    <dbReference type="NCBI Taxonomy" id="861051"/>
    <lineage>
        <taxon>Bacteria</taxon>
        <taxon>Pseudomonadati</taxon>
        <taxon>Bacteroidota</taxon>
        <taxon>Cytophagia</taxon>
        <taxon>Cytophagales</taxon>
        <taxon>Reichenbachiellaceae</taxon>
        <taxon>Marinoscillum</taxon>
    </lineage>
</organism>
<reference evidence="1 2" key="1">
    <citation type="journal article" date="2013" name="Int. J. Syst. Evol. Microbiol.">
        <title>Marinoscillum luteum sp. nov., isolated from marine sediment.</title>
        <authorList>
            <person name="Cha I.T."/>
            <person name="Park S.J."/>
            <person name="Kim S.J."/>
            <person name="Kim J.G."/>
            <person name="Jung M.Y."/>
            <person name="Shin K.S."/>
            <person name="Kwon K.K."/>
            <person name="Yang S.H."/>
            <person name="Seo Y.S."/>
            <person name="Rhee S.K."/>
        </authorList>
    </citation>
    <scope>NUCLEOTIDE SEQUENCE [LARGE SCALE GENOMIC DNA]</scope>
    <source>
        <strain evidence="1 2">KCTC 23939</strain>
    </source>
</reference>
<protein>
    <submittedName>
        <fullName evidence="1">YdeI family protein</fullName>
    </submittedName>
</protein>
<gene>
    <name evidence="1" type="ORF">ACHKAR_05345</name>
</gene>
<dbReference type="RefSeq" id="WP_395416484.1">
    <property type="nucleotide sequence ID" value="NZ_JBIPKE010000013.1"/>
</dbReference>
<evidence type="ECO:0000313" key="2">
    <source>
        <dbReference type="Proteomes" id="UP001610063"/>
    </source>
</evidence>
<keyword evidence="2" id="KW-1185">Reference proteome</keyword>
<dbReference type="Proteomes" id="UP001610063">
    <property type="component" value="Unassembled WGS sequence"/>
</dbReference>
<sequence>MAKKESESLHVLSTQEWRDWLQQNHTKKQSVWLIQYKKNSDMPSVSWSEAVDEALCFGWIDSTRRPIDEEKYMQYFGKRKANSTWSKVNKEKVEKLIADGRMTSAGLESIKIAKQNGSWSILDTVEALIIPDDLEVAFKTTPGSKDFFLSLSKSAKKNILAWLVLARRPETRLQRIKETVESAGQKLKPKPLR</sequence>